<evidence type="ECO:0000256" key="2">
    <source>
        <dbReference type="ARBA" id="ARBA00023015"/>
    </source>
</evidence>
<proteinExistence type="inferred from homology"/>
<dbReference type="PROSITE" id="PS50931">
    <property type="entry name" value="HTH_LYSR"/>
    <property type="match status" value="1"/>
</dbReference>
<dbReference type="RefSeq" id="WP_123040349.1">
    <property type="nucleotide sequence ID" value="NZ_CP033433.1"/>
</dbReference>
<keyword evidence="2" id="KW-0805">Transcription regulation</keyword>
<reference evidence="6 7" key="1">
    <citation type="submission" date="2018-10" db="EMBL/GenBank/DDBJ databases">
        <title>Genome Sequence of Cohnella sp.</title>
        <authorList>
            <person name="Srinivasan S."/>
            <person name="Kim M.K."/>
        </authorList>
    </citation>
    <scope>NUCLEOTIDE SEQUENCE [LARGE SCALE GENOMIC DNA]</scope>
    <source>
        <strain evidence="6 7">18JY8-7</strain>
    </source>
</reference>
<dbReference type="GO" id="GO:0000976">
    <property type="term" value="F:transcription cis-regulatory region binding"/>
    <property type="evidence" value="ECO:0007669"/>
    <property type="project" value="TreeGrafter"/>
</dbReference>
<dbReference type="FunFam" id="1.10.10.10:FF:000001">
    <property type="entry name" value="LysR family transcriptional regulator"/>
    <property type="match status" value="1"/>
</dbReference>
<evidence type="ECO:0000313" key="7">
    <source>
        <dbReference type="Proteomes" id="UP000269097"/>
    </source>
</evidence>
<dbReference type="GO" id="GO:0003700">
    <property type="term" value="F:DNA-binding transcription factor activity"/>
    <property type="evidence" value="ECO:0007669"/>
    <property type="project" value="InterPro"/>
</dbReference>
<accession>A0A3G3JXP9</accession>
<evidence type="ECO:0000259" key="5">
    <source>
        <dbReference type="PROSITE" id="PS50931"/>
    </source>
</evidence>
<dbReference type="KEGG" id="coh:EAV92_06730"/>
<evidence type="ECO:0000256" key="3">
    <source>
        <dbReference type="ARBA" id="ARBA00023125"/>
    </source>
</evidence>
<organism evidence="6 7">
    <name type="scientific">Cohnella candidum</name>
    <dbReference type="NCBI Taxonomy" id="2674991"/>
    <lineage>
        <taxon>Bacteria</taxon>
        <taxon>Bacillati</taxon>
        <taxon>Bacillota</taxon>
        <taxon>Bacilli</taxon>
        <taxon>Bacillales</taxon>
        <taxon>Paenibacillaceae</taxon>
        <taxon>Cohnella</taxon>
    </lineage>
</organism>
<dbReference type="SUPFAM" id="SSF46785">
    <property type="entry name" value="Winged helix' DNA-binding domain"/>
    <property type="match status" value="1"/>
</dbReference>
<dbReference type="InterPro" id="IPR005119">
    <property type="entry name" value="LysR_subst-bd"/>
</dbReference>
<evidence type="ECO:0000256" key="4">
    <source>
        <dbReference type="ARBA" id="ARBA00023163"/>
    </source>
</evidence>
<keyword evidence="7" id="KW-1185">Reference proteome</keyword>
<dbReference type="InterPro" id="IPR036390">
    <property type="entry name" value="WH_DNA-bd_sf"/>
</dbReference>
<dbReference type="PANTHER" id="PTHR30126">
    <property type="entry name" value="HTH-TYPE TRANSCRIPTIONAL REGULATOR"/>
    <property type="match status" value="1"/>
</dbReference>
<dbReference type="SUPFAM" id="SSF53850">
    <property type="entry name" value="Periplasmic binding protein-like II"/>
    <property type="match status" value="1"/>
</dbReference>
<dbReference type="PRINTS" id="PR00039">
    <property type="entry name" value="HTHLYSR"/>
</dbReference>
<keyword evidence="4" id="KW-0804">Transcription</keyword>
<dbReference type="PANTHER" id="PTHR30126:SF40">
    <property type="entry name" value="HTH-TYPE TRANSCRIPTIONAL REGULATOR GLTR"/>
    <property type="match status" value="1"/>
</dbReference>
<protein>
    <submittedName>
        <fullName evidence="6">LysR family transcriptional regulator</fullName>
    </submittedName>
</protein>
<dbReference type="CDD" id="cd08442">
    <property type="entry name" value="PBP2_YofA_SoxR_like"/>
    <property type="match status" value="1"/>
</dbReference>
<feature type="domain" description="HTH lysR-type" evidence="5">
    <location>
        <begin position="1"/>
        <end position="58"/>
    </location>
</feature>
<evidence type="ECO:0000256" key="1">
    <source>
        <dbReference type="ARBA" id="ARBA00009437"/>
    </source>
</evidence>
<dbReference type="Pfam" id="PF00126">
    <property type="entry name" value="HTH_1"/>
    <property type="match status" value="1"/>
</dbReference>
<dbReference type="InterPro" id="IPR000847">
    <property type="entry name" value="LysR_HTH_N"/>
</dbReference>
<sequence length="285" mass="30696">MESSDLRVFRTVAMEGSVTKAAAKLGYVQSNVTARIRQLEQELGTPLFLRHNRGMTLSAGGQTLLGYADKIVGLLEEASQALASTLTPSGPLRLGSTQTAAAVRLPPLLADYYRRHPGVQLSVTTGHTQFLLEKILHYELDAAFLGCPVDHPDLLSIPVFDEELVILSPAEVSSLEEAVTRPILVLSLGCSYREILESWLQSNGSAQPVIMEFGTLEAIVGGVSAGLGISLLPRAVLRATGKENAMRAHEMPGTANRMHTTFVIRKDSFVSSALKAFMDMLPDPG</sequence>
<evidence type="ECO:0000313" key="6">
    <source>
        <dbReference type="EMBL" id="AYQ72289.1"/>
    </source>
</evidence>
<dbReference type="AlphaFoldDB" id="A0A3G3JXP9"/>
<keyword evidence="3" id="KW-0238">DNA-binding</keyword>
<dbReference type="EMBL" id="CP033433">
    <property type="protein sequence ID" value="AYQ72289.1"/>
    <property type="molecule type" value="Genomic_DNA"/>
</dbReference>
<dbReference type="Gene3D" id="3.40.190.290">
    <property type="match status" value="1"/>
</dbReference>
<name>A0A3G3JXP9_9BACL</name>
<dbReference type="Pfam" id="PF03466">
    <property type="entry name" value="LysR_substrate"/>
    <property type="match status" value="1"/>
</dbReference>
<gene>
    <name evidence="6" type="ORF">EAV92_06730</name>
</gene>
<dbReference type="Proteomes" id="UP000269097">
    <property type="component" value="Chromosome"/>
</dbReference>
<dbReference type="Gene3D" id="1.10.10.10">
    <property type="entry name" value="Winged helix-like DNA-binding domain superfamily/Winged helix DNA-binding domain"/>
    <property type="match status" value="1"/>
</dbReference>
<dbReference type="InterPro" id="IPR036388">
    <property type="entry name" value="WH-like_DNA-bd_sf"/>
</dbReference>
<comment type="similarity">
    <text evidence="1">Belongs to the LysR transcriptional regulatory family.</text>
</comment>